<organism evidence="3">
    <name type="scientific">Laccaria bicolor (strain S238N-H82 / ATCC MYA-4686)</name>
    <name type="common">Bicoloured deceiver</name>
    <name type="synonym">Laccaria laccata var. bicolor</name>
    <dbReference type="NCBI Taxonomy" id="486041"/>
    <lineage>
        <taxon>Eukaryota</taxon>
        <taxon>Fungi</taxon>
        <taxon>Dikarya</taxon>
        <taxon>Basidiomycota</taxon>
        <taxon>Agaricomycotina</taxon>
        <taxon>Agaricomycetes</taxon>
        <taxon>Agaricomycetidae</taxon>
        <taxon>Agaricales</taxon>
        <taxon>Agaricineae</taxon>
        <taxon>Hydnangiaceae</taxon>
        <taxon>Laccaria</taxon>
    </lineage>
</organism>
<dbReference type="EMBL" id="DS547159">
    <property type="protein sequence ID" value="EDQ99788.1"/>
    <property type="molecule type" value="Genomic_DNA"/>
</dbReference>
<keyword evidence="1" id="KW-0812">Transmembrane</keyword>
<dbReference type="InParanoid" id="B0E0A1"/>
<keyword evidence="1" id="KW-1133">Transmembrane helix</keyword>
<evidence type="ECO:0000313" key="3">
    <source>
        <dbReference type="Proteomes" id="UP000001194"/>
    </source>
</evidence>
<dbReference type="OrthoDB" id="3080648at2759"/>
<dbReference type="Proteomes" id="UP000001194">
    <property type="component" value="Unassembled WGS sequence"/>
</dbReference>
<keyword evidence="1" id="KW-0472">Membrane</keyword>
<dbReference type="KEGG" id="lbc:LACBIDRAFT_334777"/>
<dbReference type="HOGENOM" id="CLU_652221_0_0_1"/>
<keyword evidence="3" id="KW-1185">Reference proteome</keyword>
<feature type="transmembrane region" description="Helical" evidence="1">
    <location>
        <begin position="58"/>
        <end position="82"/>
    </location>
</feature>
<dbReference type="GeneID" id="6085266"/>
<accession>B0E0A1</accession>
<feature type="transmembrane region" description="Helical" evidence="1">
    <location>
        <begin position="126"/>
        <end position="154"/>
    </location>
</feature>
<protein>
    <submittedName>
        <fullName evidence="2">Predicted protein</fullName>
    </submittedName>
</protein>
<proteinExistence type="predicted"/>
<evidence type="ECO:0000256" key="1">
    <source>
        <dbReference type="SAM" id="Phobius"/>
    </source>
</evidence>
<sequence length="421" mass="46523">MVVPTQPFNDLELAVSPIKLESDDSDAIYLVDVKPSCSTASWSSKAFSDKLSEIVKGIVPFLVTLLKIVLIVASHLVALVLAETWASLWFAGIRGILGFDKSDTPSTLPPTPPEKSSVQLSWFDSLFAAVAVSVWTVMASIAFIIGIVGCFAIVASMGYFIAPYVRLVVDPIVRKFSQVLRPWYTEQIEPLFAAWRPSYTPLHDQVSVEGELEILGVTEGNSWRSQWLQKVSTLFQEATSPFKSPGPRLQVICDLLALFPPFAWSTMWLYGMFKIWQGGLAGPDETGFFMWIFLRRIKTGAEYTPLEKRRAASRMGIENPKGPMAEEGTGGKEASRAAIRKMRYRHGHFLLIGTWGQAYPMNERGHTSAKPPGLTRGGYGCNVVVVYAILGQGRQGVENGIPQRPPLCHIRASEDGAQRVR</sequence>
<reference evidence="2 3" key="1">
    <citation type="journal article" date="2008" name="Nature">
        <title>The genome of Laccaria bicolor provides insights into mycorrhizal symbiosis.</title>
        <authorList>
            <person name="Martin F."/>
            <person name="Aerts A."/>
            <person name="Ahren D."/>
            <person name="Brun A."/>
            <person name="Danchin E.G.J."/>
            <person name="Duchaussoy F."/>
            <person name="Gibon J."/>
            <person name="Kohler A."/>
            <person name="Lindquist E."/>
            <person name="Pereda V."/>
            <person name="Salamov A."/>
            <person name="Shapiro H.J."/>
            <person name="Wuyts J."/>
            <person name="Blaudez D."/>
            <person name="Buee M."/>
            <person name="Brokstein P."/>
            <person name="Canbaeck B."/>
            <person name="Cohen D."/>
            <person name="Courty P.E."/>
            <person name="Coutinho P.M."/>
            <person name="Delaruelle C."/>
            <person name="Detter J.C."/>
            <person name="Deveau A."/>
            <person name="DiFazio S."/>
            <person name="Duplessis S."/>
            <person name="Fraissinet-Tachet L."/>
            <person name="Lucic E."/>
            <person name="Frey-Klett P."/>
            <person name="Fourrey C."/>
            <person name="Feussner I."/>
            <person name="Gay G."/>
            <person name="Grimwood J."/>
            <person name="Hoegger P.J."/>
            <person name="Jain P."/>
            <person name="Kilaru S."/>
            <person name="Labbe J."/>
            <person name="Lin Y.C."/>
            <person name="Legue V."/>
            <person name="Le Tacon F."/>
            <person name="Marmeisse R."/>
            <person name="Melayah D."/>
            <person name="Montanini B."/>
            <person name="Muratet M."/>
            <person name="Nehls U."/>
            <person name="Niculita-Hirzel H."/>
            <person name="Oudot-Le Secq M.P."/>
            <person name="Peter M."/>
            <person name="Quesneville H."/>
            <person name="Rajashekar B."/>
            <person name="Reich M."/>
            <person name="Rouhier N."/>
            <person name="Schmutz J."/>
            <person name="Yin T."/>
            <person name="Chalot M."/>
            <person name="Henrissat B."/>
            <person name="Kuees U."/>
            <person name="Lucas S."/>
            <person name="Van de Peer Y."/>
            <person name="Podila G.K."/>
            <person name="Polle A."/>
            <person name="Pukkila P.J."/>
            <person name="Richardson P.M."/>
            <person name="Rouze P."/>
            <person name="Sanders I.R."/>
            <person name="Stajich J.E."/>
            <person name="Tunlid A."/>
            <person name="Tuskan G."/>
            <person name="Grigoriev I.V."/>
        </authorList>
    </citation>
    <scope>NUCLEOTIDE SEQUENCE [LARGE SCALE GENOMIC DNA]</scope>
    <source>
        <strain evidence="3">S238N-H82 / ATCC MYA-4686</strain>
    </source>
</reference>
<dbReference type="AlphaFoldDB" id="B0E0A1"/>
<dbReference type="RefSeq" id="XP_001889624.1">
    <property type="nucleotide sequence ID" value="XM_001889589.1"/>
</dbReference>
<gene>
    <name evidence="2" type="ORF">LACBIDRAFT_334777</name>
</gene>
<evidence type="ECO:0000313" key="2">
    <source>
        <dbReference type="EMBL" id="EDQ99788.1"/>
    </source>
</evidence>
<name>B0E0A1_LACBS</name>